<keyword evidence="2" id="KW-1133">Transmembrane helix</keyword>
<sequence length="312" mass="35037">MDINQTLSNIIQKDKIWIFVLSLILAIVGFSNLLVTPAIDFLSDINSDMMLGLGIAMELKSIASGIDSSGIPLVGGVATEISDIFTRAISYLTFANIVIAVQTILVNMGKSLFFKVLPFVFLIGVFLKNYNKIALKLLIIALLINPGLSMYVNGIHYVSDTMQLDLGSSLHEHLSSIKNKYQEKREKVETKQEERKEKQLEKAKERGHKGIGVFRKVEDAVVNKVEDIGVDVEEGFSEAFEVLKEGKKEIMKLIINMISNLIVLFLILPLLYFYIMSFLLKKFFHFSRLSTIEKAQEANLKKIGKDINNTSV</sequence>
<keyword evidence="2" id="KW-0472">Membrane</keyword>
<evidence type="ECO:0000313" key="4">
    <source>
        <dbReference type="Proteomes" id="UP000601108"/>
    </source>
</evidence>
<proteinExistence type="predicted"/>
<feature type="transmembrane region" description="Helical" evidence="2">
    <location>
        <begin position="133"/>
        <end position="152"/>
    </location>
</feature>
<feature type="transmembrane region" description="Helical" evidence="2">
    <location>
        <begin position="16"/>
        <end position="39"/>
    </location>
</feature>
<dbReference type="EMBL" id="BMWS01000078">
    <property type="protein sequence ID" value="GGX36062.1"/>
    <property type="molecule type" value="Genomic_DNA"/>
</dbReference>
<evidence type="ECO:0000256" key="1">
    <source>
        <dbReference type="SAM" id="MobiDB-lite"/>
    </source>
</evidence>
<dbReference type="Proteomes" id="UP000601108">
    <property type="component" value="Unassembled WGS sequence"/>
</dbReference>
<organism evidence="3 4">
    <name type="scientific">Aquimarina muelleri</name>
    <dbReference type="NCBI Taxonomy" id="279356"/>
    <lineage>
        <taxon>Bacteria</taxon>
        <taxon>Pseudomonadati</taxon>
        <taxon>Bacteroidota</taxon>
        <taxon>Flavobacteriia</taxon>
        <taxon>Flavobacteriales</taxon>
        <taxon>Flavobacteriaceae</taxon>
        <taxon>Aquimarina</taxon>
    </lineage>
</organism>
<feature type="region of interest" description="Disordered" evidence="1">
    <location>
        <begin position="185"/>
        <end position="204"/>
    </location>
</feature>
<protein>
    <submittedName>
        <fullName evidence="3">Uncharacterized protein</fullName>
    </submittedName>
</protein>
<dbReference type="AlphaFoldDB" id="A0A918N609"/>
<feature type="transmembrane region" description="Helical" evidence="2">
    <location>
        <begin position="253"/>
        <end position="275"/>
    </location>
</feature>
<keyword evidence="4" id="KW-1185">Reference proteome</keyword>
<evidence type="ECO:0000313" key="3">
    <source>
        <dbReference type="EMBL" id="GGX36062.1"/>
    </source>
</evidence>
<keyword evidence="2" id="KW-0812">Transmembrane</keyword>
<reference evidence="3 4" key="1">
    <citation type="journal article" date="2014" name="Int. J. Syst. Evol. Microbiol.">
        <title>Complete genome sequence of Corynebacterium casei LMG S-19264T (=DSM 44701T), isolated from a smear-ripened cheese.</title>
        <authorList>
            <consortium name="US DOE Joint Genome Institute (JGI-PGF)"/>
            <person name="Walter F."/>
            <person name="Albersmeier A."/>
            <person name="Kalinowski J."/>
            <person name="Ruckert C."/>
        </authorList>
    </citation>
    <scope>NUCLEOTIDE SEQUENCE [LARGE SCALE GENOMIC DNA]</scope>
    <source>
        <strain evidence="3 4">KCTC 12285</strain>
    </source>
</reference>
<comment type="caution">
    <text evidence="3">The sequence shown here is derived from an EMBL/GenBank/DDBJ whole genome shotgun (WGS) entry which is preliminary data.</text>
</comment>
<evidence type="ECO:0000256" key="2">
    <source>
        <dbReference type="SAM" id="Phobius"/>
    </source>
</evidence>
<name>A0A918N609_9FLAO</name>
<dbReference type="RefSeq" id="WP_189457624.1">
    <property type="nucleotide sequence ID" value="NZ_BMWS01000078.1"/>
</dbReference>
<accession>A0A918N609</accession>
<gene>
    <name evidence="3" type="ORF">GCM10007384_39740</name>
</gene>
<feature type="transmembrane region" description="Helical" evidence="2">
    <location>
        <begin position="112"/>
        <end position="127"/>
    </location>
</feature>
<feature type="transmembrane region" description="Helical" evidence="2">
    <location>
        <begin position="84"/>
        <end position="105"/>
    </location>
</feature>